<dbReference type="GO" id="GO:0015079">
    <property type="term" value="F:potassium ion transmembrane transporter activity"/>
    <property type="evidence" value="ECO:0007669"/>
    <property type="project" value="UniProtKB-UniRule"/>
</dbReference>
<dbReference type="InterPro" id="IPR053951">
    <property type="entry name" value="K_trans_N"/>
</dbReference>
<evidence type="ECO:0000259" key="13">
    <source>
        <dbReference type="Pfam" id="PF02705"/>
    </source>
</evidence>
<reference evidence="15 16" key="1">
    <citation type="submission" date="2020-08" db="EMBL/GenBank/DDBJ databases">
        <title>Genomic Encyclopedia of Type Strains, Phase IV (KMG-IV): sequencing the most valuable type-strain genomes for metagenomic binning, comparative biology and taxonomic classification.</title>
        <authorList>
            <person name="Goeker M."/>
        </authorList>
    </citation>
    <scope>NUCLEOTIDE SEQUENCE [LARGE SCALE GENOMIC DNA]</scope>
    <source>
        <strain evidence="15 16">DSM 18233</strain>
    </source>
</reference>
<dbReference type="GO" id="GO:0005886">
    <property type="term" value="C:plasma membrane"/>
    <property type="evidence" value="ECO:0007669"/>
    <property type="project" value="UniProtKB-SubCell"/>
</dbReference>
<feature type="transmembrane region" description="Helical" evidence="12">
    <location>
        <begin position="373"/>
        <end position="392"/>
    </location>
</feature>
<feature type="transmembrane region" description="Helical" evidence="12">
    <location>
        <begin position="176"/>
        <end position="197"/>
    </location>
</feature>
<keyword evidence="16" id="KW-1185">Reference proteome</keyword>
<evidence type="ECO:0000256" key="2">
    <source>
        <dbReference type="ARBA" id="ARBA00007019"/>
    </source>
</evidence>
<feature type="transmembrane region" description="Helical" evidence="12">
    <location>
        <begin position="146"/>
        <end position="164"/>
    </location>
</feature>
<keyword evidence="3 12" id="KW-0813">Transport</keyword>
<dbReference type="InterPro" id="IPR023051">
    <property type="entry name" value="Kup"/>
</dbReference>
<feature type="transmembrane region" description="Helical" evidence="12">
    <location>
        <begin position="431"/>
        <end position="448"/>
    </location>
</feature>
<evidence type="ECO:0000313" key="16">
    <source>
        <dbReference type="Proteomes" id="UP000543030"/>
    </source>
</evidence>
<evidence type="ECO:0000256" key="3">
    <source>
        <dbReference type="ARBA" id="ARBA00022448"/>
    </source>
</evidence>
<dbReference type="RefSeq" id="WP_184101122.1">
    <property type="nucleotide sequence ID" value="NZ_JACHHN010000004.1"/>
</dbReference>
<feature type="transmembrane region" description="Helical" evidence="12">
    <location>
        <begin position="107"/>
        <end position="126"/>
    </location>
</feature>
<comment type="similarity">
    <text evidence="2 12">Belongs to the HAK/KUP transporter (TC 2.A.72) family.</text>
</comment>
<keyword evidence="8 12" id="KW-0630">Potassium</keyword>
<organism evidence="15 16">
    <name type="scientific">Silvimonas terrae</name>
    <dbReference type="NCBI Taxonomy" id="300266"/>
    <lineage>
        <taxon>Bacteria</taxon>
        <taxon>Pseudomonadati</taxon>
        <taxon>Pseudomonadota</taxon>
        <taxon>Betaproteobacteria</taxon>
        <taxon>Neisseriales</taxon>
        <taxon>Chitinibacteraceae</taxon>
        <taxon>Silvimonas</taxon>
    </lineage>
</organism>
<gene>
    <name evidence="12" type="primary">kup</name>
    <name evidence="15" type="ORF">HNQ50_002520</name>
</gene>
<feature type="domain" description="K+ potassium transporter integral membrane" evidence="13">
    <location>
        <begin position="18"/>
        <end position="471"/>
    </location>
</feature>
<dbReference type="PANTHER" id="PTHR30540">
    <property type="entry name" value="OSMOTIC STRESS POTASSIUM TRANSPORTER"/>
    <property type="match status" value="1"/>
</dbReference>
<evidence type="ECO:0000313" key="15">
    <source>
        <dbReference type="EMBL" id="MBB5191790.1"/>
    </source>
</evidence>
<protein>
    <recommendedName>
        <fullName evidence="12">Probable potassium transport system protein Kup</fullName>
    </recommendedName>
</protein>
<keyword evidence="5 12" id="KW-0633">Potassium transport</keyword>
<feature type="transmembrane region" description="Helical" evidence="12">
    <location>
        <begin position="292"/>
        <end position="312"/>
    </location>
</feature>
<keyword evidence="6 12" id="KW-0812">Transmembrane</keyword>
<feature type="transmembrane region" description="Helical" evidence="12">
    <location>
        <begin position="217"/>
        <end position="240"/>
    </location>
</feature>
<evidence type="ECO:0000256" key="4">
    <source>
        <dbReference type="ARBA" id="ARBA00022475"/>
    </source>
</evidence>
<comment type="catalytic activity">
    <reaction evidence="12">
        <text>K(+)(in) + H(+)(in) = K(+)(out) + H(+)(out)</text>
        <dbReference type="Rhea" id="RHEA:28490"/>
        <dbReference type="ChEBI" id="CHEBI:15378"/>
        <dbReference type="ChEBI" id="CHEBI:29103"/>
    </reaction>
</comment>
<evidence type="ECO:0000256" key="10">
    <source>
        <dbReference type="ARBA" id="ARBA00023065"/>
    </source>
</evidence>
<evidence type="ECO:0000256" key="6">
    <source>
        <dbReference type="ARBA" id="ARBA00022692"/>
    </source>
</evidence>
<dbReference type="GO" id="GO:0015293">
    <property type="term" value="F:symporter activity"/>
    <property type="evidence" value="ECO:0007669"/>
    <property type="project" value="UniProtKB-UniRule"/>
</dbReference>
<dbReference type="EMBL" id="JACHHN010000004">
    <property type="protein sequence ID" value="MBB5191790.1"/>
    <property type="molecule type" value="Genomic_DNA"/>
</dbReference>
<dbReference type="InterPro" id="IPR053952">
    <property type="entry name" value="K_trans_C"/>
</dbReference>
<comment type="caution">
    <text evidence="15">The sequence shown here is derived from an EMBL/GenBank/DDBJ whole genome shotgun (WGS) entry which is preliminary data.</text>
</comment>
<keyword evidence="4 12" id="KW-1003">Cell membrane</keyword>
<feature type="transmembrane region" description="Helical" evidence="12">
    <location>
        <begin position="54"/>
        <end position="75"/>
    </location>
</feature>
<name>A0A840RH83_9NEIS</name>
<evidence type="ECO:0000256" key="11">
    <source>
        <dbReference type="ARBA" id="ARBA00023136"/>
    </source>
</evidence>
<proteinExistence type="inferred from homology"/>
<evidence type="ECO:0000256" key="1">
    <source>
        <dbReference type="ARBA" id="ARBA00004141"/>
    </source>
</evidence>
<feature type="transmembrane region" description="Helical" evidence="12">
    <location>
        <begin position="252"/>
        <end position="272"/>
    </location>
</feature>
<keyword evidence="7 12" id="KW-0769">Symport</keyword>
<dbReference type="Pfam" id="PF02705">
    <property type="entry name" value="K_trans"/>
    <property type="match status" value="1"/>
</dbReference>
<evidence type="ECO:0000256" key="7">
    <source>
        <dbReference type="ARBA" id="ARBA00022847"/>
    </source>
</evidence>
<keyword evidence="9 12" id="KW-1133">Transmembrane helix</keyword>
<evidence type="ECO:0000256" key="5">
    <source>
        <dbReference type="ARBA" id="ARBA00022538"/>
    </source>
</evidence>
<comment type="subcellular location">
    <subcellularLocation>
        <location evidence="12">Cell membrane</location>
        <topology evidence="12">Multi-pass membrane protein</topology>
    </subcellularLocation>
    <subcellularLocation>
        <location evidence="1">Membrane</location>
        <topology evidence="1">Multi-pass membrane protein</topology>
    </subcellularLocation>
</comment>
<feature type="transmembrane region" description="Helical" evidence="12">
    <location>
        <begin position="404"/>
        <end position="425"/>
    </location>
</feature>
<evidence type="ECO:0000256" key="9">
    <source>
        <dbReference type="ARBA" id="ARBA00022989"/>
    </source>
</evidence>
<keyword evidence="11 12" id="KW-0472">Membrane</keyword>
<sequence>MGANHGQAPSASRLAGLTVGAIGVVYGDIGTSPLYTLKTCLTAHGNLPINAENILGILSLIFWAIMIVVSAKYVVVIMRADNRGEGGILALMALALRDLDPRSRKGLLLMGLGIFGASLFYGDGIITPAISVLSAFEGISVISHTLDPYIVPLTIIVLVALFAIQRHGTSKVGKFFGPIMVFWFITLAVMGLRSIVHAPEVFAAINPLYGARFIADFPLRGFIIMGAVVLSVTGGEALYADMGHFGQKSIKIAWFGLVLPSLVLCYFGQGALLLHNPAAIKNPFFLLAPQWALAPLVILAAAATVIASQAVISGAFSMTNQAVQLGYCPRVDIDHTSDQEIGQIYVPQINWFLMVAVILLVLAFRTSDNLASAYGLSVCGTMVMTTLLAFNVLGKTLDPGRKMLFRVVLIGFLVVDLIFLSSNMLKLPDGGWVPLVMGLFIFTLMTTWKRGRTLLGDRLREGELPLQGFVESLEAAPPQRVEGTAIFMTTSADSVPHALLHNLKHNKVLHEKVVFLTIRTADIPFVAKREKVVVPKLGESFYQVIATYGFKEEPSVPSILKQVAELQPELDFDPMQTSFFLSRETIVEGKYPAMAWWRRKVFSLMTRNATRATSYFKIPPNRVVEMGMQVEL</sequence>
<dbReference type="AlphaFoldDB" id="A0A840RH83"/>
<evidence type="ECO:0000256" key="8">
    <source>
        <dbReference type="ARBA" id="ARBA00022958"/>
    </source>
</evidence>
<evidence type="ECO:0000256" key="12">
    <source>
        <dbReference type="HAMAP-Rule" id="MF_01522"/>
    </source>
</evidence>
<comment type="function">
    <text evidence="12">Transport of potassium into the cell. Likely operates as a K(+):H(+) symporter.</text>
</comment>
<accession>A0A840RH83</accession>
<dbReference type="Pfam" id="PF22776">
    <property type="entry name" value="K_trans_C"/>
    <property type="match status" value="1"/>
</dbReference>
<feature type="transmembrane region" description="Helical" evidence="12">
    <location>
        <begin position="349"/>
        <end position="367"/>
    </location>
</feature>
<keyword evidence="10 12" id="KW-0406">Ion transport</keyword>
<feature type="domain" description="K+ potassium transporter C-terminal" evidence="14">
    <location>
        <begin position="483"/>
        <end position="632"/>
    </location>
</feature>
<evidence type="ECO:0000259" key="14">
    <source>
        <dbReference type="Pfam" id="PF22776"/>
    </source>
</evidence>
<dbReference type="Proteomes" id="UP000543030">
    <property type="component" value="Unassembled WGS sequence"/>
</dbReference>
<dbReference type="PANTHER" id="PTHR30540:SF79">
    <property type="entry name" value="LOW AFFINITY POTASSIUM TRANSPORT SYSTEM PROTEIN KUP"/>
    <property type="match status" value="1"/>
</dbReference>
<dbReference type="HAMAP" id="MF_01522">
    <property type="entry name" value="Kup"/>
    <property type="match status" value="1"/>
</dbReference>
<dbReference type="InterPro" id="IPR003855">
    <property type="entry name" value="K+_transporter"/>
</dbReference>